<keyword evidence="3" id="KW-1185">Reference proteome</keyword>
<evidence type="ECO:0000256" key="1">
    <source>
        <dbReference type="SAM" id="MobiDB-lite"/>
    </source>
</evidence>
<protein>
    <submittedName>
        <fullName evidence="2">Uncharacterized protein</fullName>
    </submittedName>
</protein>
<comment type="caution">
    <text evidence="2">The sequence shown here is derived from an EMBL/GenBank/DDBJ whole genome shotgun (WGS) entry which is preliminary data.</text>
</comment>
<accession>A0A9P6VMV8</accession>
<dbReference type="OrthoDB" id="5401332at2759"/>
<feature type="region of interest" description="Disordered" evidence="1">
    <location>
        <begin position="71"/>
        <end position="365"/>
    </location>
</feature>
<feature type="compositionally biased region" description="Polar residues" evidence="1">
    <location>
        <begin position="217"/>
        <end position="245"/>
    </location>
</feature>
<reference evidence="2" key="1">
    <citation type="submission" date="2019-07" db="EMBL/GenBank/DDBJ databases">
        <title>Hyphodiscus hymeniophilus genome sequencing and assembly.</title>
        <authorList>
            <person name="Kramer G."/>
            <person name="Nodwell J."/>
        </authorList>
    </citation>
    <scope>NUCLEOTIDE SEQUENCE</scope>
    <source>
        <strain evidence="2">ATCC 34498</strain>
    </source>
</reference>
<feature type="compositionally biased region" description="Gly residues" evidence="1">
    <location>
        <begin position="131"/>
        <end position="145"/>
    </location>
</feature>
<organism evidence="2 3">
    <name type="scientific">Hyphodiscus hymeniophilus</name>
    <dbReference type="NCBI Taxonomy" id="353542"/>
    <lineage>
        <taxon>Eukaryota</taxon>
        <taxon>Fungi</taxon>
        <taxon>Dikarya</taxon>
        <taxon>Ascomycota</taxon>
        <taxon>Pezizomycotina</taxon>
        <taxon>Leotiomycetes</taxon>
        <taxon>Helotiales</taxon>
        <taxon>Hyphodiscaceae</taxon>
        <taxon>Hyphodiscus</taxon>
    </lineage>
</organism>
<gene>
    <name evidence="2" type="ORF">D0Z07_2200</name>
</gene>
<feature type="compositionally biased region" description="Low complexity" evidence="1">
    <location>
        <begin position="253"/>
        <end position="263"/>
    </location>
</feature>
<evidence type="ECO:0000313" key="2">
    <source>
        <dbReference type="EMBL" id="KAG0650915.1"/>
    </source>
</evidence>
<dbReference type="Proteomes" id="UP000785200">
    <property type="component" value="Unassembled WGS sequence"/>
</dbReference>
<dbReference type="AlphaFoldDB" id="A0A9P6VMV8"/>
<feature type="region of interest" description="Disordered" evidence="1">
    <location>
        <begin position="1"/>
        <end position="20"/>
    </location>
</feature>
<feature type="compositionally biased region" description="Polar residues" evidence="1">
    <location>
        <begin position="196"/>
        <end position="206"/>
    </location>
</feature>
<feature type="compositionally biased region" description="Gly residues" evidence="1">
    <location>
        <begin position="94"/>
        <end position="103"/>
    </location>
</feature>
<evidence type="ECO:0000313" key="3">
    <source>
        <dbReference type="Proteomes" id="UP000785200"/>
    </source>
</evidence>
<sequence>MGGGLGAKPEPPQFATFEVGKSGLALSEDALPPMPSWDSAAKKHVLTEEEKNAVELGELDPTTGQKIPLMANAASPAIGPPSPAHDASPYGPRPGQGNGGNGYMGVAAGDPYALQTAYDQNGYRGTPSPGPGRGGMGGPGRGYGQGSPMDQGRGMGGRGYGQQSPMDGQGREFHPSPHDPYANDGFNGATVGYGRSQPQRQNSNDAYGSRQYPPQPQRQFSNDSSRPLNPGRQYSDQLYGSDNFQPSGPPRGPSRGPLPRGPGQMASPPLTNNSGFDFGSPTQQPYSSPSPPPQQASYGFRPNPSQQQGGYSGGTTAPPSYASRSPPPEEPSYPGYRSYQPPSQSNVIPGGRGREPPQNWDPVQR</sequence>
<proteinExistence type="predicted"/>
<dbReference type="EMBL" id="VNKQ01000005">
    <property type="protein sequence ID" value="KAG0650915.1"/>
    <property type="molecule type" value="Genomic_DNA"/>
</dbReference>
<name>A0A9P6VMV8_9HELO</name>